<evidence type="ECO:0000256" key="1">
    <source>
        <dbReference type="SAM" id="MobiDB-lite"/>
    </source>
</evidence>
<organism evidence="2 3">
    <name type="scientific">Streptomyces puniciscabiei</name>
    <dbReference type="NCBI Taxonomy" id="164348"/>
    <lineage>
        <taxon>Bacteria</taxon>
        <taxon>Bacillati</taxon>
        <taxon>Actinomycetota</taxon>
        <taxon>Actinomycetes</taxon>
        <taxon>Kitasatosporales</taxon>
        <taxon>Streptomycetaceae</taxon>
        <taxon>Streptomyces</taxon>
    </lineage>
</organism>
<gene>
    <name evidence="2" type="ORF">FB563_5991</name>
</gene>
<sequence>MTVRPHGFPPTGGDGRTLVDRHAYGPTGARKAAGVRAPGMSARGLLDRTATPVAGGQTPLLVSGGR</sequence>
<dbReference type="AlphaFoldDB" id="A0A542UP44"/>
<evidence type="ECO:0000313" key="3">
    <source>
        <dbReference type="Proteomes" id="UP000318103"/>
    </source>
</evidence>
<evidence type="ECO:0000313" key="2">
    <source>
        <dbReference type="EMBL" id="TQL00859.1"/>
    </source>
</evidence>
<comment type="caution">
    <text evidence="2">The sequence shown here is derived from an EMBL/GenBank/DDBJ whole genome shotgun (WGS) entry which is preliminary data.</text>
</comment>
<name>A0A542UP44_9ACTN</name>
<dbReference type="EMBL" id="VFNX01000001">
    <property type="protein sequence ID" value="TQL00859.1"/>
    <property type="molecule type" value="Genomic_DNA"/>
</dbReference>
<proteinExistence type="predicted"/>
<feature type="region of interest" description="Disordered" evidence="1">
    <location>
        <begin position="1"/>
        <end position="66"/>
    </location>
</feature>
<dbReference type="Proteomes" id="UP000318103">
    <property type="component" value="Unassembled WGS sequence"/>
</dbReference>
<keyword evidence="3" id="KW-1185">Reference proteome</keyword>
<reference evidence="2 3" key="1">
    <citation type="submission" date="2019-06" db="EMBL/GenBank/DDBJ databases">
        <title>Sequencing the genomes of 1000 actinobacteria strains.</title>
        <authorList>
            <person name="Klenk H.-P."/>
        </authorList>
    </citation>
    <scope>NUCLEOTIDE SEQUENCE [LARGE SCALE GENOMIC DNA]</scope>
    <source>
        <strain evidence="2 3">DSM 41929</strain>
    </source>
</reference>
<accession>A0A542UP44</accession>
<protein>
    <submittedName>
        <fullName evidence="2">Uncharacterized protein</fullName>
    </submittedName>
</protein>